<feature type="transmembrane region" description="Helical" evidence="2">
    <location>
        <begin position="174"/>
        <end position="195"/>
    </location>
</feature>
<evidence type="ECO:0000256" key="1">
    <source>
        <dbReference type="SAM" id="MobiDB-lite"/>
    </source>
</evidence>
<feature type="transmembrane region" description="Helical" evidence="2">
    <location>
        <begin position="101"/>
        <end position="125"/>
    </location>
</feature>
<dbReference type="EMBL" id="JAACJJ010000001">
    <property type="protein sequence ID" value="KAF5330837.1"/>
    <property type="molecule type" value="Genomic_DNA"/>
</dbReference>
<dbReference type="Proteomes" id="UP000567179">
    <property type="component" value="Unassembled WGS sequence"/>
</dbReference>
<accession>A0A8H5FBU4</accession>
<feature type="transmembrane region" description="Helical" evidence="2">
    <location>
        <begin position="72"/>
        <end position="95"/>
    </location>
</feature>
<evidence type="ECO:0000313" key="3">
    <source>
        <dbReference type="EMBL" id="KAF5330837.1"/>
    </source>
</evidence>
<feature type="compositionally biased region" description="Low complexity" evidence="1">
    <location>
        <begin position="417"/>
        <end position="426"/>
    </location>
</feature>
<feature type="compositionally biased region" description="Polar residues" evidence="1">
    <location>
        <begin position="595"/>
        <end position="614"/>
    </location>
</feature>
<feature type="region of interest" description="Disordered" evidence="1">
    <location>
        <begin position="406"/>
        <end position="426"/>
    </location>
</feature>
<keyword evidence="2" id="KW-1133">Transmembrane helix</keyword>
<feature type="region of interest" description="Disordered" evidence="1">
    <location>
        <begin position="593"/>
        <end position="620"/>
    </location>
</feature>
<organism evidence="3 4">
    <name type="scientific">Psilocybe cf. subviscida</name>
    <dbReference type="NCBI Taxonomy" id="2480587"/>
    <lineage>
        <taxon>Eukaryota</taxon>
        <taxon>Fungi</taxon>
        <taxon>Dikarya</taxon>
        <taxon>Basidiomycota</taxon>
        <taxon>Agaricomycotina</taxon>
        <taxon>Agaricomycetes</taxon>
        <taxon>Agaricomycetidae</taxon>
        <taxon>Agaricales</taxon>
        <taxon>Agaricineae</taxon>
        <taxon>Strophariaceae</taxon>
        <taxon>Psilocybe</taxon>
    </lineage>
</organism>
<comment type="caution">
    <text evidence="3">The sequence shown here is derived from an EMBL/GenBank/DDBJ whole genome shotgun (WGS) entry which is preliminary data.</text>
</comment>
<evidence type="ECO:0000313" key="4">
    <source>
        <dbReference type="Proteomes" id="UP000567179"/>
    </source>
</evidence>
<proteinExistence type="predicted"/>
<feature type="region of interest" description="Disordered" evidence="1">
    <location>
        <begin position="649"/>
        <end position="679"/>
    </location>
</feature>
<reference evidence="3 4" key="1">
    <citation type="journal article" date="2020" name="ISME J.">
        <title>Uncovering the hidden diversity of litter-decomposition mechanisms in mushroom-forming fungi.</title>
        <authorList>
            <person name="Floudas D."/>
            <person name="Bentzer J."/>
            <person name="Ahren D."/>
            <person name="Johansson T."/>
            <person name="Persson P."/>
            <person name="Tunlid A."/>
        </authorList>
    </citation>
    <scope>NUCLEOTIDE SEQUENCE [LARGE SCALE GENOMIC DNA]</scope>
    <source>
        <strain evidence="3 4">CBS 101986</strain>
    </source>
</reference>
<feature type="transmembrane region" description="Helical" evidence="2">
    <location>
        <begin position="33"/>
        <end position="52"/>
    </location>
</feature>
<protein>
    <submittedName>
        <fullName evidence="3">Uncharacterized protein</fullName>
    </submittedName>
</protein>
<keyword evidence="2" id="KW-0812">Transmembrane</keyword>
<gene>
    <name evidence="3" type="ORF">D9619_005803</name>
</gene>
<dbReference type="OrthoDB" id="2666783at2759"/>
<name>A0A8H5FBU4_9AGAR</name>
<feature type="compositionally biased region" description="Low complexity" evidence="1">
    <location>
        <begin position="527"/>
        <end position="542"/>
    </location>
</feature>
<feature type="region of interest" description="Disordered" evidence="1">
    <location>
        <begin position="501"/>
        <end position="542"/>
    </location>
</feature>
<evidence type="ECO:0000256" key="2">
    <source>
        <dbReference type="SAM" id="Phobius"/>
    </source>
</evidence>
<dbReference type="AlphaFoldDB" id="A0A8H5FBU4"/>
<keyword evidence="2" id="KW-0472">Membrane</keyword>
<keyword evidence="4" id="KW-1185">Reference proteome</keyword>
<sequence>MTVNLFAFLSFTPFLGAGRRFVAFFSFLRPGGPFFRFSLLLSCFKSFIDGLFRMAKSTARTWALFKVIRAMVYTLAIITCLGLGIIYGILIAYGWDAYHLYQRAIVVLLLTIYTISAITFYFMLILRFRLILDGIRLGLMFLLQVGGTVTFAFTTDSLPCVKIARPMCKLMENVAVLGGYSLAGLMLIFSFYLIGMHYVPVPTRRMHPEALLALQLSQSQKTMQFDEKLDLKRPLSVRSAGSDRSVYSQKSYRSQVTPYTYAQTSERMIDRNRSPSANEGPVNNPMPMDAMRSQTPGSHYRPITPGSMHSGEISSAYAARPQTRQVVPPFEHYRSPTPAGSVRSVALTSSSSIRTVPRQRYNNNNGIPAPQPRVPPTASYPMLVTPLTQAFTEPVSRHGTPMTALSNTSFYMPPTPARTQSQQRRQQRALLPPPGLATVGEGMAFPQPPAMMYSRSGSTNTSPKYGNATLPVPGPYEYSDHAQRFRQSPSPVPVAVQLQGALKTRTPPPHARKPPSLQTEEEHFRSRSPMRSPSVSSIPRSPSLENVSFIESLPSTPRAGILPARPGMNAAVYNGRFGSMSPEMRSTHRERFGSDASTDSMSMSVRSGHSGVTTERSRFGSYPDITVNGVPVQPRSNVQYYPQAQASAGMNGHAGGSTGVAANGGYRKPAQPSKPLVARHDWIAQDTSGEIEIWRKDMERRYNRTPVGGL</sequence>